<sequence>MSPLLKAPGQIELQAHPIPTMQATVEGALRHRPTACPCRFLHESPDRGLHNSLIPERAGGSHLAPRMSAVHVPSIHWGIESSMPRPMYSTPGLPLRHWRECRDDRGPLPSVASRLPSLKTLPSHPSTASGGQHLNNATSSPLATGLNPEPPPSAVTQPTSNVDAIAAAKQKVVLAMNATRQLAYASLAMLAEAEDALKQFMDLVSAENKVEEEGLEGLEVDGVLKQEGTG</sequence>
<evidence type="ECO:0000256" key="1">
    <source>
        <dbReference type="SAM" id="MobiDB-lite"/>
    </source>
</evidence>
<evidence type="ECO:0000313" key="2">
    <source>
        <dbReference type="EMBL" id="RKO90842.1"/>
    </source>
</evidence>
<evidence type="ECO:0000313" key="3">
    <source>
        <dbReference type="Proteomes" id="UP000269721"/>
    </source>
</evidence>
<reference evidence="3" key="1">
    <citation type="journal article" date="2018" name="Nat. Microbiol.">
        <title>Leveraging single-cell genomics to expand the fungal tree of life.</title>
        <authorList>
            <person name="Ahrendt S.R."/>
            <person name="Quandt C.A."/>
            <person name="Ciobanu D."/>
            <person name="Clum A."/>
            <person name="Salamov A."/>
            <person name="Andreopoulos B."/>
            <person name="Cheng J.F."/>
            <person name="Woyke T."/>
            <person name="Pelin A."/>
            <person name="Henrissat B."/>
            <person name="Reynolds N.K."/>
            <person name="Benny G.L."/>
            <person name="Smith M.E."/>
            <person name="James T.Y."/>
            <person name="Grigoriev I.V."/>
        </authorList>
    </citation>
    <scope>NUCLEOTIDE SEQUENCE [LARGE SCALE GENOMIC DNA]</scope>
</reference>
<organism evidence="2 3">
    <name type="scientific">Blyttiomyces helicus</name>
    <dbReference type="NCBI Taxonomy" id="388810"/>
    <lineage>
        <taxon>Eukaryota</taxon>
        <taxon>Fungi</taxon>
        <taxon>Fungi incertae sedis</taxon>
        <taxon>Chytridiomycota</taxon>
        <taxon>Chytridiomycota incertae sedis</taxon>
        <taxon>Chytridiomycetes</taxon>
        <taxon>Chytridiomycetes incertae sedis</taxon>
        <taxon>Blyttiomyces</taxon>
    </lineage>
</organism>
<accession>A0A4P9WEL9</accession>
<dbReference type="EMBL" id="KZ995355">
    <property type="protein sequence ID" value="RKO90842.1"/>
    <property type="molecule type" value="Genomic_DNA"/>
</dbReference>
<feature type="compositionally biased region" description="Polar residues" evidence="1">
    <location>
        <begin position="123"/>
        <end position="142"/>
    </location>
</feature>
<name>A0A4P9WEL9_9FUNG</name>
<gene>
    <name evidence="2" type="ORF">BDK51DRAFT_52594</name>
</gene>
<proteinExistence type="predicted"/>
<dbReference type="AlphaFoldDB" id="A0A4P9WEL9"/>
<dbReference type="Proteomes" id="UP000269721">
    <property type="component" value="Unassembled WGS sequence"/>
</dbReference>
<protein>
    <submittedName>
        <fullName evidence="2">Uncharacterized protein</fullName>
    </submittedName>
</protein>
<keyword evidence="3" id="KW-1185">Reference proteome</keyword>
<feature type="region of interest" description="Disordered" evidence="1">
    <location>
        <begin position="106"/>
        <end position="158"/>
    </location>
</feature>